<dbReference type="Gene3D" id="2.40.160.10">
    <property type="entry name" value="Porin"/>
    <property type="match status" value="1"/>
</dbReference>
<reference evidence="15" key="2">
    <citation type="submission" date="2017-09" db="EMBL/GenBank/DDBJ databases">
        <title>FDA dAtabase for Regulatory Grade micrObial Sequences (FDA-ARGOS): Supporting development and validation of Infectious Disease Dx tests.</title>
        <authorList>
            <person name="Minogue T."/>
            <person name="Wolcott M."/>
            <person name="Wasieloski L."/>
            <person name="Aguilar W."/>
            <person name="Moore D."/>
            <person name="Tallon L."/>
            <person name="Sadzewicz L."/>
            <person name="Ott S."/>
            <person name="Zhao X."/>
            <person name="Nagaraj S."/>
            <person name="Vavikolanu K."/>
            <person name="Aluvathingal J."/>
            <person name="Nadendla S."/>
            <person name="Sichtig H."/>
        </authorList>
    </citation>
    <scope>NUCLEOTIDE SEQUENCE [LARGE SCALE GENOMIC DNA]</scope>
    <source>
        <strain evidence="15">FDAARGOS_387</strain>
    </source>
</reference>
<reference evidence="13" key="1">
    <citation type="submission" date="2017-09" db="EMBL/GenBank/DDBJ databases">
        <title>FDA dAtabase for Regulatory Grade micrObial Sequences (FDA-ARGOS): Supporting development and validation of Infectious Disease Dx tests.</title>
        <authorList>
            <person name="Minogue T."/>
            <person name="Wolcott M."/>
            <person name="Wasieloski L."/>
            <person name="Aguilar W."/>
            <person name="Moore D."/>
            <person name="Tallon L.J."/>
            <person name="Sadzewicz L."/>
            <person name="Ott S."/>
            <person name="Zhao X."/>
            <person name="Nagaraj S."/>
            <person name="Vavikolanu K."/>
            <person name="Aluvathingal J."/>
            <person name="Nadendla S."/>
            <person name="Sichtig H."/>
        </authorList>
    </citation>
    <scope>NUCLEOTIDE SEQUENCE</scope>
    <source>
        <strain evidence="13">FDAARGOS_387</strain>
    </source>
</reference>
<evidence type="ECO:0000313" key="13">
    <source>
        <dbReference type="EMBL" id="PHI28104.1"/>
    </source>
</evidence>
<dbReference type="InterPro" id="IPR050298">
    <property type="entry name" value="Gram-neg_bact_OMP"/>
</dbReference>
<dbReference type="EMBL" id="CAADJA010000002">
    <property type="protein sequence ID" value="VFS45885.1"/>
    <property type="molecule type" value="Genomic_DNA"/>
</dbReference>
<keyword evidence="3" id="KW-0813">Transport</keyword>
<keyword evidence="8" id="KW-0626">Porin</keyword>
<dbReference type="GO" id="GO:0015288">
    <property type="term" value="F:porin activity"/>
    <property type="evidence" value="ECO:0007669"/>
    <property type="project" value="UniProtKB-KW"/>
</dbReference>
<keyword evidence="4" id="KW-1134">Transmembrane beta strand</keyword>
<keyword evidence="6 11" id="KW-0732">Signal</keyword>
<dbReference type="SUPFAM" id="SSF56935">
    <property type="entry name" value="Porins"/>
    <property type="match status" value="1"/>
</dbReference>
<dbReference type="PANTHER" id="PTHR34501">
    <property type="entry name" value="PROTEIN YDDL-RELATED"/>
    <property type="match status" value="1"/>
</dbReference>
<keyword evidence="5" id="KW-0812">Transmembrane</keyword>
<evidence type="ECO:0000256" key="7">
    <source>
        <dbReference type="ARBA" id="ARBA00023065"/>
    </source>
</evidence>
<dbReference type="OrthoDB" id="784582at2"/>
<feature type="domain" description="Porin" evidence="12">
    <location>
        <begin position="12"/>
        <end position="343"/>
    </location>
</feature>
<keyword evidence="15" id="KW-1185">Reference proteome</keyword>
<dbReference type="Proteomes" id="UP000373449">
    <property type="component" value="Unassembled WGS sequence"/>
</dbReference>
<evidence type="ECO:0000256" key="9">
    <source>
        <dbReference type="ARBA" id="ARBA00023136"/>
    </source>
</evidence>
<evidence type="ECO:0000256" key="8">
    <source>
        <dbReference type="ARBA" id="ARBA00023114"/>
    </source>
</evidence>
<protein>
    <submittedName>
        <fullName evidence="13 14">Porin</fullName>
    </submittedName>
</protein>
<evidence type="ECO:0000256" key="4">
    <source>
        <dbReference type="ARBA" id="ARBA00022452"/>
    </source>
</evidence>
<evidence type="ECO:0000256" key="6">
    <source>
        <dbReference type="ARBA" id="ARBA00022729"/>
    </source>
</evidence>
<sequence length="348" mass="39528">MKNKIIMMMLFAGISSSALAVNVYKDKDTTLDIYGRLEYQFAHGDASFAGNDSRNQLGGRLGIYVTRDLSLLEETKVIGRLEWQVRTEKNDNKTKDKDLDARYAWLGLSHARYGELIGGRTQNPLYQVMRMTDKYKNFTPNVYNYGISTIDTSYQFNRQDGTLQWNGDFDGHQIRAAYVAGNGNSDNEVLDNAMMLSYRKMLKVGDLKITPAIAASEFNRKDNIQKKVTDDRKKHQQVMGGLQFDYDAMSLAVTAGKLAIERDNKSDNDYVSFDSVASYQFEKVKILGGYSFLDEDGQDIYEKEGWRAEAQLTMAKNTYLSVSYIKQLADKNVKTNDDAVIVGLRFDF</sequence>
<evidence type="ECO:0000256" key="2">
    <source>
        <dbReference type="ARBA" id="ARBA00011233"/>
    </source>
</evidence>
<evidence type="ECO:0000259" key="12">
    <source>
        <dbReference type="Pfam" id="PF13609"/>
    </source>
</evidence>
<dbReference type="EMBL" id="PDDX01000001">
    <property type="protein sequence ID" value="PHI28104.1"/>
    <property type="molecule type" value="Genomic_DNA"/>
</dbReference>
<keyword evidence="7" id="KW-0406">Ion transport</keyword>
<reference evidence="14 16" key="3">
    <citation type="submission" date="2019-03" db="EMBL/GenBank/DDBJ databases">
        <authorList>
            <consortium name="Pathogen Informatics"/>
        </authorList>
    </citation>
    <scope>NUCLEOTIDE SEQUENCE [LARGE SCALE GENOMIC DNA]</scope>
    <source>
        <strain evidence="14 16">NCTC12282</strain>
    </source>
</reference>
<dbReference type="Pfam" id="PF13609">
    <property type="entry name" value="Porin_4"/>
    <property type="match status" value="1"/>
</dbReference>
<gene>
    <name evidence="13" type="ORF">CRN84_01465</name>
    <name evidence="14" type="ORF">NCTC12282_00772</name>
</gene>
<comment type="subcellular location">
    <subcellularLocation>
        <location evidence="1">Cell outer membrane</location>
        <topology evidence="1">Multi-pass membrane protein</topology>
    </subcellularLocation>
</comment>
<dbReference type="GO" id="GO:0009279">
    <property type="term" value="C:cell outer membrane"/>
    <property type="evidence" value="ECO:0007669"/>
    <property type="project" value="UniProtKB-SubCell"/>
</dbReference>
<dbReference type="InterPro" id="IPR033900">
    <property type="entry name" value="Gram_neg_porin_domain"/>
</dbReference>
<name>A0A2C6DH73_9GAMM</name>
<accession>A0A2C6DH73</accession>
<keyword evidence="9" id="KW-0472">Membrane</keyword>
<organism evidence="13 15">
    <name type="scientific">Budvicia aquatica</name>
    <dbReference type="NCBI Taxonomy" id="82979"/>
    <lineage>
        <taxon>Bacteria</taxon>
        <taxon>Pseudomonadati</taxon>
        <taxon>Pseudomonadota</taxon>
        <taxon>Gammaproteobacteria</taxon>
        <taxon>Enterobacterales</taxon>
        <taxon>Budviciaceae</taxon>
        <taxon>Budvicia</taxon>
    </lineage>
</organism>
<evidence type="ECO:0000256" key="5">
    <source>
        <dbReference type="ARBA" id="ARBA00022692"/>
    </source>
</evidence>
<feature type="signal peptide" evidence="11">
    <location>
        <begin position="1"/>
        <end position="20"/>
    </location>
</feature>
<evidence type="ECO:0000256" key="10">
    <source>
        <dbReference type="ARBA" id="ARBA00023237"/>
    </source>
</evidence>
<dbReference type="InterPro" id="IPR023614">
    <property type="entry name" value="Porin_dom_sf"/>
</dbReference>
<evidence type="ECO:0000313" key="14">
    <source>
        <dbReference type="EMBL" id="VFS45885.1"/>
    </source>
</evidence>
<evidence type="ECO:0000256" key="11">
    <source>
        <dbReference type="SAM" id="SignalP"/>
    </source>
</evidence>
<dbReference type="RefSeq" id="WP_029093305.1">
    <property type="nucleotide sequence ID" value="NZ_CAADJA010000002.1"/>
</dbReference>
<evidence type="ECO:0000256" key="3">
    <source>
        <dbReference type="ARBA" id="ARBA00022448"/>
    </source>
</evidence>
<evidence type="ECO:0000313" key="16">
    <source>
        <dbReference type="Proteomes" id="UP000373449"/>
    </source>
</evidence>
<dbReference type="GO" id="GO:0046930">
    <property type="term" value="C:pore complex"/>
    <property type="evidence" value="ECO:0007669"/>
    <property type="project" value="UniProtKB-KW"/>
</dbReference>
<comment type="subunit">
    <text evidence="2">Homotrimer.</text>
</comment>
<keyword evidence="10" id="KW-0998">Cell outer membrane</keyword>
<dbReference type="STRING" id="1111728.GCA_000427805_02599"/>
<dbReference type="AlphaFoldDB" id="A0A2C6DH73"/>
<dbReference type="CDD" id="cd00342">
    <property type="entry name" value="gram_neg_porins"/>
    <property type="match status" value="1"/>
</dbReference>
<feature type="chain" id="PRO_5033301649" evidence="11">
    <location>
        <begin position="21"/>
        <end position="348"/>
    </location>
</feature>
<dbReference type="PANTHER" id="PTHR34501:SF9">
    <property type="entry name" value="MAJOR OUTER MEMBRANE PROTEIN P.IA"/>
    <property type="match status" value="1"/>
</dbReference>
<dbReference type="Proteomes" id="UP000224974">
    <property type="component" value="Unassembled WGS sequence"/>
</dbReference>
<proteinExistence type="predicted"/>
<dbReference type="GO" id="GO:0006811">
    <property type="term" value="P:monoatomic ion transport"/>
    <property type="evidence" value="ECO:0007669"/>
    <property type="project" value="UniProtKB-KW"/>
</dbReference>
<evidence type="ECO:0000256" key="1">
    <source>
        <dbReference type="ARBA" id="ARBA00004571"/>
    </source>
</evidence>
<evidence type="ECO:0000313" key="15">
    <source>
        <dbReference type="Proteomes" id="UP000224974"/>
    </source>
</evidence>